<keyword evidence="1" id="KW-0732">Signal</keyword>
<evidence type="ECO:0000313" key="2">
    <source>
        <dbReference type="EMBL" id="KAL0566960.1"/>
    </source>
</evidence>
<evidence type="ECO:0000256" key="1">
    <source>
        <dbReference type="SAM" id="SignalP"/>
    </source>
</evidence>
<accession>A0ABR3EVN0</accession>
<reference evidence="2 3" key="1">
    <citation type="submission" date="2024-02" db="EMBL/GenBank/DDBJ databases">
        <title>A draft genome for the cacao thread blight pathogen Marasmius crinis-equi.</title>
        <authorList>
            <person name="Cohen S.P."/>
            <person name="Baruah I.K."/>
            <person name="Amoako-Attah I."/>
            <person name="Bukari Y."/>
            <person name="Meinhardt L.W."/>
            <person name="Bailey B.A."/>
        </authorList>
    </citation>
    <scope>NUCLEOTIDE SEQUENCE [LARGE SCALE GENOMIC DNA]</scope>
    <source>
        <strain evidence="2 3">GH-76</strain>
    </source>
</reference>
<protein>
    <recommendedName>
        <fullName evidence="4">Kinesin motor domain-containing protein</fullName>
    </recommendedName>
</protein>
<gene>
    <name evidence="2" type="ORF">V5O48_015039</name>
</gene>
<feature type="chain" id="PRO_5047170127" description="Kinesin motor domain-containing protein" evidence="1">
    <location>
        <begin position="17"/>
        <end position="60"/>
    </location>
</feature>
<feature type="signal peptide" evidence="1">
    <location>
        <begin position="1"/>
        <end position="16"/>
    </location>
</feature>
<dbReference type="Proteomes" id="UP001465976">
    <property type="component" value="Unassembled WGS sequence"/>
</dbReference>
<evidence type="ECO:0008006" key="4">
    <source>
        <dbReference type="Google" id="ProtNLM"/>
    </source>
</evidence>
<evidence type="ECO:0000313" key="3">
    <source>
        <dbReference type="Proteomes" id="UP001465976"/>
    </source>
</evidence>
<dbReference type="EMBL" id="JBAHYK010001721">
    <property type="protein sequence ID" value="KAL0566960.1"/>
    <property type="molecule type" value="Genomic_DNA"/>
</dbReference>
<name>A0ABR3EVN0_9AGAR</name>
<sequence length="60" mass="6676">MSGLALTLTFVRVAHGKTVNSVDQMVSTLQFADTRRSYREPPSGSRGKIVSEEVEFEEMV</sequence>
<proteinExistence type="predicted"/>
<organism evidence="2 3">
    <name type="scientific">Marasmius crinis-equi</name>
    <dbReference type="NCBI Taxonomy" id="585013"/>
    <lineage>
        <taxon>Eukaryota</taxon>
        <taxon>Fungi</taxon>
        <taxon>Dikarya</taxon>
        <taxon>Basidiomycota</taxon>
        <taxon>Agaricomycotina</taxon>
        <taxon>Agaricomycetes</taxon>
        <taxon>Agaricomycetidae</taxon>
        <taxon>Agaricales</taxon>
        <taxon>Marasmiineae</taxon>
        <taxon>Marasmiaceae</taxon>
        <taxon>Marasmius</taxon>
    </lineage>
</organism>
<keyword evidence="3" id="KW-1185">Reference proteome</keyword>
<comment type="caution">
    <text evidence="2">The sequence shown here is derived from an EMBL/GenBank/DDBJ whole genome shotgun (WGS) entry which is preliminary data.</text>
</comment>